<protein>
    <submittedName>
        <fullName evidence="1">Uncharacterized protein</fullName>
    </submittedName>
</protein>
<reference evidence="1" key="1">
    <citation type="submission" date="2023-01" db="EMBL/GenBank/DDBJ databases">
        <authorList>
            <person name="Van Ghelder C."/>
            <person name="Rancurel C."/>
        </authorList>
    </citation>
    <scope>NUCLEOTIDE SEQUENCE</scope>
    <source>
        <strain evidence="1">CNCM I-4278</strain>
    </source>
</reference>
<evidence type="ECO:0000313" key="1">
    <source>
        <dbReference type="EMBL" id="CAI6303272.1"/>
    </source>
</evidence>
<comment type="caution">
    <text evidence="1">The sequence shown here is derived from an EMBL/GenBank/DDBJ whole genome shotgun (WGS) entry which is preliminary data.</text>
</comment>
<dbReference type="AlphaFoldDB" id="A0A9W4U5P4"/>
<keyword evidence="2" id="KW-1185">Reference proteome</keyword>
<name>A0A9W4U5P4_9PLEO</name>
<dbReference type="Proteomes" id="UP001152607">
    <property type="component" value="Unassembled WGS sequence"/>
</dbReference>
<accession>A0A9W4U5P4</accession>
<sequence length="167" mass="18681">MRHILSHLISSNTTLPSPNYLPMLTSSVPRRESHVSFDFCFCVRHDRTERLRNEMLSQSALRETSLCHTGKGLNSAVVISHTPVETHPHKSKMNGSIYQKTSLNSQPSYNIPSTSPLPPTVPPNYVVHIPNTKRGYTSRSGTRATRMRNQHVAQTRGCARALSLSCM</sequence>
<dbReference type="EMBL" id="CAOQHR010000002">
    <property type="protein sequence ID" value="CAI6303272.1"/>
    <property type="molecule type" value="Genomic_DNA"/>
</dbReference>
<evidence type="ECO:0000313" key="2">
    <source>
        <dbReference type="Proteomes" id="UP001152607"/>
    </source>
</evidence>
<gene>
    <name evidence="1" type="ORF">PDIGIT_LOCUS2919</name>
</gene>
<organism evidence="1 2">
    <name type="scientific">Periconia digitata</name>
    <dbReference type="NCBI Taxonomy" id="1303443"/>
    <lineage>
        <taxon>Eukaryota</taxon>
        <taxon>Fungi</taxon>
        <taxon>Dikarya</taxon>
        <taxon>Ascomycota</taxon>
        <taxon>Pezizomycotina</taxon>
        <taxon>Dothideomycetes</taxon>
        <taxon>Pleosporomycetidae</taxon>
        <taxon>Pleosporales</taxon>
        <taxon>Massarineae</taxon>
        <taxon>Periconiaceae</taxon>
        <taxon>Periconia</taxon>
    </lineage>
</organism>
<proteinExistence type="predicted"/>